<dbReference type="Proteomes" id="UP000604481">
    <property type="component" value="Unassembled WGS sequence"/>
</dbReference>
<evidence type="ECO:0000259" key="2">
    <source>
        <dbReference type="Pfam" id="PF00535"/>
    </source>
</evidence>
<dbReference type="CDD" id="cd02511">
    <property type="entry name" value="Beta4Glucosyltransferase"/>
    <property type="match status" value="1"/>
</dbReference>
<dbReference type="Pfam" id="PF00535">
    <property type="entry name" value="Glycos_transf_2"/>
    <property type="match status" value="1"/>
</dbReference>
<sequence length="250" mass="28159">MTTPTLGVALITKNAALRLDECLASLGFADEVVLLDSGSTDDTLAIAARHGVKIHHSEDWPGFGIQKNRAVDLLATDWIFLIDADEVVPQELAASIRAAISNPQAEVYELNRLSSFCGHWMHHSGWYPDWIARLFKRGSARFSDDLVHESLRYNGKAARLKGELLHYSYESYSDVLRKLEHYSSLGAQQRLARGETASVGKAVTRGLWAFLRTYFLRLGFLDGRAGLMVAIFNAETVYYRFLKMQRGRYE</sequence>
<evidence type="ECO:0000313" key="3">
    <source>
        <dbReference type="EMBL" id="MBE9608065.1"/>
    </source>
</evidence>
<gene>
    <name evidence="3" type="ORF">INR99_01775</name>
</gene>
<dbReference type="Gene3D" id="3.90.550.10">
    <property type="entry name" value="Spore Coat Polysaccharide Biosynthesis Protein SpsA, Chain A"/>
    <property type="match status" value="1"/>
</dbReference>
<comment type="similarity">
    <text evidence="1">Belongs to the glycosyltransferase 2 family. WaaE/KdtX subfamily.</text>
</comment>
<dbReference type="PANTHER" id="PTHR43630:SF2">
    <property type="entry name" value="GLYCOSYLTRANSFERASE"/>
    <property type="match status" value="1"/>
</dbReference>
<feature type="domain" description="Glycosyltransferase 2-like" evidence="2">
    <location>
        <begin position="8"/>
        <end position="126"/>
    </location>
</feature>
<dbReference type="InterPro" id="IPR001173">
    <property type="entry name" value="Glyco_trans_2-like"/>
</dbReference>
<keyword evidence="4" id="KW-1185">Reference proteome</keyword>
<accession>A0A8J7FFJ1</accession>
<comment type="caution">
    <text evidence="3">The sequence shown here is derived from an EMBL/GenBank/DDBJ whole genome shotgun (WGS) entry which is preliminary data.</text>
</comment>
<dbReference type="AlphaFoldDB" id="A0A8J7FFJ1"/>
<dbReference type="SUPFAM" id="SSF53448">
    <property type="entry name" value="Nucleotide-diphospho-sugar transferases"/>
    <property type="match status" value="1"/>
</dbReference>
<name>A0A8J7FFJ1_9NEIS</name>
<organism evidence="3 4">
    <name type="scientific">Chitinilyticum piscinae</name>
    <dbReference type="NCBI Taxonomy" id="2866724"/>
    <lineage>
        <taxon>Bacteria</taxon>
        <taxon>Pseudomonadati</taxon>
        <taxon>Pseudomonadota</taxon>
        <taxon>Betaproteobacteria</taxon>
        <taxon>Neisseriales</taxon>
        <taxon>Chitinibacteraceae</taxon>
        <taxon>Chitinilyticum</taxon>
    </lineage>
</organism>
<proteinExistence type="inferred from homology"/>
<dbReference type="EMBL" id="JADFUA010000001">
    <property type="protein sequence ID" value="MBE9608065.1"/>
    <property type="molecule type" value="Genomic_DNA"/>
</dbReference>
<dbReference type="PANTHER" id="PTHR43630">
    <property type="entry name" value="POLY-BETA-1,6-N-ACETYL-D-GLUCOSAMINE SYNTHASE"/>
    <property type="match status" value="1"/>
</dbReference>
<dbReference type="InterPro" id="IPR029044">
    <property type="entry name" value="Nucleotide-diphossugar_trans"/>
</dbReference>
<protein>
    <submittedName>
        <fullName evidence="3">Glycosyltransferase family 2 protein</fullName>
    </submittedName>
</protein>
<evidence type="ECO:0000313" key="4">
    <source>
        <dbReference type="Proteomes" id="UP000604481"/>
    </source>
</evidence>
<evidence type="ECO:0000256" key="1">
    <source>
        <dbReference type="ARBA" id="ARBA00038494"/>
    </source>
</evidence>
<reference evidence="3 4" key="1">
    <citation type="submission" date="2020-10" db="EMBL/GenBank/DDBJ databases">
        <title>The genome sequence of Chitinilyticum litopenaei 4Y14.</title>
        <authorList>
            <person name="Liu Y."/>
        </authorList>
    </citation>
    <scope>NUCLEOTIDE SEQUENCE [LARGE SCALE GENOMIC DNA]</scope>
    <source>
        <strain evidence="3 4">4Y14</strain>
    </source>
</reference>
<dbReference type="RefSeq" id="WP_194114570.1">
    <property type="nucleotide sequence ID" value="NZ_JADFUA010000001.1"/>
</dbReference>